<accession>A0A1B6JC61</accession>
<evidence type="ECO:0000313" key="1">
    <source>
        <dbReference type="EMBL" id="JAS96697.1"/>
    </source>
</evidence>
<protein>
    <submittedName>
        <fullName evidence="1">Uncharacterized protein</fullName>
    </submittedName>
</protein>
<sequence length="115" mass="12853">CTTLYTAHLHHSPYTHSRTHFNTVDTAHSFQSASSGEKALISNVHHPLTVQTDPFAPHYIQPTFTTVHIPTHAPISTQSIQPTHFNQPLLEKKPSSAMSITPSQSKQTLLHHIIY</sequence>
<dbReference type="EMBL" id="GECU01011009">
    <property type="protein sequence ID" value="JAS96697.1"/>
    <property type="molecule type" value="Transcribed_RNA"/>
</dbReference>
<proteinExistence type="predicted"/>
<organism evidence="1">
    <name type="scientific">Homalodisca liturata</name>
    <dbReference type="NCBI Taxonomy" id="320908"/>
    <lineage>
        <taxon>Eukaryota</taxon>
        <taxon>Metazoa</taxon>
        <taxon>Ecdysozoa</taxon>
        <taxon>Arthropoda</taxon>
        <taxon>Hexapoda</taxon>
        <taxon>Insecta</taxon>
        <taxon>Pterygota</taxon>
        <taxon>Neoptera</taxon>
        <taxon>Paraneoptera</taxon>
        <taxon>Hemiptera</taxon>
        <taxon>Auchenorrhyncha</taxon>
        <taxon>Membracoidea</taxon>
        <taxon>Cicadellidae</taxon>
        <taxon>Cicadellinae</taxon>
        <taxon>Proconiini</taxon>
        <taxon>Homalodisca</taxon>
    </lineage>
</organism>
<feature type="non-terminal residue" evidence="1">
    <location>
        <position position="115"/>
    </location>
</feature>
<reference evidence="1" key="1">
    <citation type="submission" date="2015-11" db="EMBL/GenBank/DDBJ databases">
        <title>De novo transcriptome assembly of four potential Pierce s Disease insect vectors from Arizona vineyards.</title>
        <authorList>
            <person name="Tassone E.E."/>
        </authorList>
    </citation>
    <scope>NUCLEOTIDE SEQUENCE</scope>
</reference>
<dbReference type="AlphaFoldDB" id="A0A1B6JC61"/>
<gene>
    <name evidence="1" type="ORF">g.57219</name>
</gene>
<name>A0A1B6JC61_9HEMI</name>
<feature type="non-terminal residue" evidence="1">
    <location>
        <position position="1"/>
    </location>
</feature>